<keyword evidence="9" id="KW-1185">Reference proteome</keyword>
<dbReference type="PANTHER" id="PTHR30447">
    <property type="entry name" value="FRUCTOSE-1,6-BISPHOSPHATASE CLASS 2"/>
    <property type="match status" value="1"/>
</dbReference>
<dbReference type="GO" id="GO:0046872">
    <property type="term" value="F:metal ion binding"/>
    <property type="evidence" value="ECO:0007669"/>
    <property type="project" value="UniProtKB-KW"/>
</dbReference>
<dbReference type="Gene3D" id="3.30.540.10">
    <property type="entry name" value="Fructose-1,6-Bisphosphatase, subunit A, domain 1"/>
    <property type="match status" value="1"/>
</dbReference>
<dbReference type="GO" id="GO:0042132">
    <property type="term" value="F:fructose 1,6-bisphosphate 1-phosphatase activity"/>
    <property type="evidence" value="ECO:0007669"/>
    <property type="project" value="UniProtKB-EC"/>
</dbReference>
<dbReference type="Pfam" id="PF03320">
    <property type="entry name" value="FBPase_glpX"/>
    <property type="match status" value="1"/>
</dbReference>
<evidence type="ECO:0000256" key="2">
    <source>
        <dbReference type="ARBA" id="ARBA00008989"/>
    </source>
</evidence>
<evidence type="ECO:0000256" key="1">
    <source>
        <dbReference type="ARBA" id="ARBA00001273"/>
    </source>
</evidence>
<keyword evidence="7" id="KW-0119">Carbohydrate metabolism</keyword>
<dbReference type="EC" id="3.1.3.11" evidence="3"/>
<evidence type="ECO:0000256" key="5">
    <source>
        <dbReference type="ARBA" id="ARBA00022801"/>
    </source>
</evidence>
<accession>A0A8J2V7M9</accession>
<dbReference type="Proteomes" id="UP000613582">
    <property type="component" value="Unassembled WGS sequence"/>
</dbReference>
<evidence type="ECO:0000256" key="3">
    <source>
        <dbReference type="ARBA" id="ARBA00013093"/>
    </source>
</evidence>
<dbReference type="InterPro" id="IPR004464">
    <property type="entry name" value="FBPase_class-2/SBPase"/>
</dbReference>
<keyword evidence="5" id="KW-0378">Hydrolase</keyword>
<comment type="caution">
    <text evidence="8">The sequence shown here is derived from an EMBL/GenBank/DDBJ whole genome shotgun (WGS) entry which is preliminary data.</text>
</comment>
<name>A0A8J2V7M9_9PROT</name>
<dbReference type="GO" id="GO:0006094">
    <property type="term" value="P:gluconeogenesis"/>
    <property type="evidence" value="ECO:0007669"/>
    <property type="project" value="InterPro"/>
</dbReference>
<dbReference type="PANTHER" id="PTHR30447:SF0">
    <property type="entry name" value="FRUCTOSE-1,6-BISPHOSPHATASE 1 CLASS 2-RELATED"/>
    <property type="match status" value="1"/>
</dbReference>
<keyword evidence="6" id="KW-0464">Manganese</keyword>
<dbReference type="GO" id="GO:0005829">
    <property type="term" value="C:cytosol"/>
    <property type="evidence" value="ECO:0007669"/>
    <property type="project" value="TreeGrafter"/>
</dbReference>
<dbReference type="SUPFAM" id="SSF56655">
    <property type="entry name" value="Carbohydrate phosphatase"/>
    <property type="match status" value="1"/>
</dbReference>
<evidence type="ECO:0000313" key="8">
    <source>
        <dbReference type="EMBL" id="GGD11760.1"/>
    </source>
</evidence>
<organism evidence="8 9">
    <name type="scientific">Aquisalinus flavus</name>
    <dbReference type="NCBI Taxonomy" id="1526572"/>
    <lineage>
        <taxon>Bacteria</taxon>
        <taxon>Pseudomonadati</taxon>
        <taxon>Pseudomonadota</taxon>
        <taxon>Alphaproteobacteria</taxon>
        <taxon>Parvularculales</taxon>
        <taxon>Parvularculaceae</taxon>
        <taxon>Aquisalinus</taxon>
    </lineage>
</organism>
<keyword evidence="4" id="KW-0479">Metal-binding</keyword>
<dbReference type="AlphaFoldDB" id="A0A8J2V7M9"/>
<sequence length="166" mass="17230">MSDTYLDRHLTIELGRCTEAAAIAASTMIGRGDKERADEAAVSALRNALNKLAINGTIVIGEGERDEAPMLYIGETVGSGGVAVDIALDPLEGTTLAAKAMNNALVVVAMATKGGLLHSPDVYMAIQMKDLHGGLRSARSVSILTCSPICPHRAVEFSGVFAGAGY</sequence>
<comment type="catalytic activity">
    <reaction evidence="1">
        <text>beta-D-fructose 1,6-bisphosphate + H2O = beta-D-fructose 6-phosphate + phosphate</text>
        <dbReference type="Rhea" id="RHEA:11064"/>
        <dbReference type="ChEBI" id="CHEBI:15377"/>
        <dbReference type="ChEBI" id="CHEBI:32966"/>
        <dbReference type="ChEBI" id="CHEBI:43474"/>
        <dbReference type="ChEBI" id="CHEBI:57634"/>
        <dbReference type="EC" id="3.1.3.11"/>
    </reaction>
</comment>
<evidence type="ECO:0000313" key="9">
    <source>
        <dbReference type="Proteomes" id="UP000613582"/>
    </source>
</evidence>
<evidence type="ECO:0000256" key="4">
    <source>
        <dbReference type="ARBA" id="ARBA00022723"/>
    </source>
</evidence>
<dbReference type="GO" id="GO:0006071">
    <property type="term" value="P:glycerol metabolic process"/>
    <property type="evidence" value="ECO:0007669"/>
    <property type="project" value="InterPro"/>
</dbReference>
<comment type="similarity">
    <text evidence="2">Belongs to the FBPase class 2 family.</text>
</comment>
<reference evidence="8" key="2">
    <citation type="submission" date="2020-09" db="EMBL/GenBank/DDBJ databases">
        <authorList>
            <person name="Sun Q."/>
            <person name="Zhou Y."/>
        </authorList>
    </citation>
    <scope>NUCLEOTIDE SEQUENCE</scope>
    <source>
        <strain evidence="8">CGMCC 1.12921</strain>
    </source>
</reference>
<protein>
    <recommendedName>
        <fullName evidence="3">fructose-bisphosphatase</fullName>
        <ecNumber evidence="3">3.1.3.11</ecNumber>
    </recommendedName>
</protein>
<proteinExistence type="inferred from homology"/>
<evidence type="ECO:0000256" key="6">
    <source>
        <dbReference type="ARBA" id="ARBA00023211"/>
    </source>
</evidence>
<dbReference type="EMBL" id="BMGH01000001">
    <property type="protein sequence ID" value="GGD11760.1"/>
    <property type="molecule type" value="Genomic_DNA"/>
</dbReference>
<evidence type="ECO:0000256" key="7">
    <source>
        <dbReference type="ARBA" id="ARBA00023277"/>
    </source>
</evidence>
<dbReference type="GO" id="GO:0030388">
    <property type="term" value="P:fructose 1,6-bisphosphate metabolic process"/>
    <property type="evidence" value="ECO:0007669"/>
    <property type="project" value="TreeGrafter"/>
</dbReference>
<reference evidence="8" key="1">
    <citation type="journal article" date="2014" name="Int. J. Syst. Evol. Microbiol.">
        <title>Complete genome sequence of Corynebacterium casei LMG S-19264T (=DSM 44701T), isolated from a smear-ripened cheese.</title>
        <authorList>
            <consortium name="US DOE Joint Genome Institute (JGI-PGF)"/>
            <person name="Walter F."/>
            <person name="Albersmeier A."/>
            <person name="Kalinowski J."/>
            <person name="Ruckert C."/>
        </authorList>
    </citation>
    <scope>NUCLEOTIDE SEQUENCE</scope>
    <source>
        <strain evidence="8">CGMCC 1.12921</strain>
    </source>
</reference>
<gene>
    <name evidence="8" type="ORF">GCM10011342_20690</name>
</gene>